<evidence type="ECO:0000256" key="1">
    <source>
        <dbReference type="ARBA" id="ARBA00022690"/>
    </source>
</evidence>
<keyword evidence="2" id="KW-1015">Disulfide bond</keyword>
<dbReference type="InterPro" id="IPR036084">
    <property type="entry name" value="Ser_inhib-like_sf"/>
</dbReference>
<dbReference type="PANTHER" id="PTHR23259">
    <property type="entry name" value="RIDDLE"/>
    <property type="match status" value="1"/>
</dbReference>
<feature type="chain" id="PRO_5027115309" description="TIL domain-containing protein" evidence="3">
    <location>
        <begin position="23"/>
        <end position="88"/>
    </location>
</feature>
<dbReference type="Pfam" id="PF01826">
    <property type="entry name" value="TIL"/>
    <property type="match status" value="1"/>
</dbReference>
<dbReference type="EMBL" id="GHWJ01008126">
    <property type="protein sequence ID" value="NOV40863.1"/>
    <property type="molecule type" value="Transcribed_RNA"/>
</dbReference>
<feature type="domain" description="TIL" evidence="4">
    <location>
        <begin position="31"/>
        <end position="84"/>
    </location>
</feature>
<evidence type="ECO:0000256" key="3">
    <source>
        <dbReference type="SAM" id="SignalP"/>
    </source>
</evidence>
<name>A0A6M2D3Y5_RHIMP</name>
<accession>A0A6M2D3Y5</accession>
<feature type="signal peptide" evidence="3">
    <location>
        <begin position="1"/>
        <end position="22"/>
    </location>
</feature>
<sequence>MRSCFLYPAVLFVTLLIGIVAAQLVVPGRRCGPHEQFVECGTACPAICGKPPPQACTYQCVAGCFCRPGFIRAINGGCVPERLCVRGG</sequence>
<protein>
    <recommendedName>
        <fullName evidence="4">TIL domain-containing protein</fullName>
    </recommendedName>
</protein>
<organism evidence="5">
    <name type="scientific">Rhipicephalus microplus</name>
    <name type="common">Cattle tick</name>
    <name type="synonym">Boophilus microplus</name>
    <dbReference type="NCBI Taxonomy" id="6941"/>
    <lineage>
        <taxon>Eukaryota</taxon>
        <taxon>Metazoa</taxon>
        <taxon>Ecdysozoa</taxon>
        <taxon>Arthropoda</taxon>
        <taxon>Chelicerata</taxon>
        <taxon>Arachnida</taxon>
        <taxon>Acari</taxon>
        <taxon>Parasitiformes</taxon>
        <taxon>Ixodida</taxon>
        <taxon>Ixodoidea</taxon>
        <taxon>Ixodidae</taxon>
        <taxon>Rhipicephalinae</taxon>
        <taxon>Rhipicephalus</taxon>
        <taxon>Boophilus</taxon>
    </lineage>
</organism>
<dbReference type="AlphaFoldDB" id="A0A6M2D3Y5"/>
<dbReference type="CDD" id="cd19941">
    <property type="entry name" value="TIL"/>
    <property type="match status" value="1"/>
</dbReference>
<proteinExistence type="predicted"/>
<evidence type="ECO:0000256" key="2">
    <source>
        <dbReference type="ARBA" id="ARBA00023157"/>
    </source>
</evidence>
<keyword evidence="3" id="KW-0732">Signal</keyword>
<dbReference type="GO" id="GO:0030414">
    <property type="term" value="F:peptidase inhibitor activity"/>
    <property type="evidence" value="ECO:0007669"/>
    <property type="project" value="UniProtKB-KW"/>
</dbReference>
<dbReference type="InterPro" id="IPR002919">
    <property type="entry name" value="TIL_dom"/>
</dbReference>
<dbReference type="SUPFAM" id="SSF57567">
    <property type="entry name" value="Serine protease inhibitors"/>
    <property type="match status" value="1"/>
</dbReference>
<keyword evidence="1" id="KW-0646">Protease inhibitor</keyword>
<dbReference type="Gene3D" id="2.10.25.10">
    <property type="entry name" value="Laminin"/>
    <property type="match status" value="1"/>
</dbReference>
<dbReference type="PANTHER" id="PTHR23259:SF70">
    <property type="entry name" value="ACCESSORY GLAND PROTEIN ACP62F-RELATED"/>
    <property type="match status" value="1"/>
</dbReference>
<evidence type="ECO:0000259" key="4">
    <source>
        <dbReference type="Pfam" id="PF01826"/>
    </source>
</evidence>
<reference evidence="5" key="1">
    <citation type="submission" date="2019-09" db="EMBL/GenBank/DDBJ databases">
        <title>Organ-specific transcriptomic study of the physiology of the cattle tick, Rhipicephalus microplus.</title>
        <authorList>
            <person name="Tirloni L."/>
            <person name="Braz G."/>
            <person name="Gandara A.C.P."/>
            <person name="Sabadin G.A."/>
            <person name="da Silva R.M."/>
            <person name="Guizzo M.G."/>
            <person name="Machado J.A."/>
            <person name="Costa E.P."/>
            <person name="Gomes H.F."/>
            <person name="Moraes J."/>
            <person name="Mota M.B.S."/>
            <person name="Mesquita R.D."/>
            <person name="Alvarenga P.H."/>
            <person name="Alves F."/>
            <person name="Seixas A."/>
            <person name="da Fonseca R.N."/>
            <person name="Fogaca A."/>
            <person name="Logullo C."/>
            <person name="Tanaka A."/>
            <person name="Daffre S."/>
            <person name="Termignoni C."/>
            <person name="Vaz I.S.Jr."/>
            <person name="Oliveira P.L."/>
            <person name="Ribeiro J.M."/>
        </authorList>
    </citation>
    <scope>NUCLEOTIDE SEQUENCE</scope>
    <source>
        <strain evidence="5">Porto Alegre</strain>
    </source>
</reference>
<evidence type="ECO:0000313" key="5">
    <source>
        <dbReference type="EMBL" id="NOV40863.1"/>
    </source>
</evidence>
<dbReference type="InterPro" id="IPR051368">
    <property type="entry name" value="SerProtInhib-TIL_Domain"/>
</dbReference>